<dbReference type="EMBL" id="BMNH01000006">
    <property type="protein sequence ID" value="GGO68136.1"/>
    <property type="molecule type" value="Genomic_DNA"/>
</dbReference>
<reference evidence="1" key="2">
    <citation type="submission" date="2020-09" db="EMBL/GenBank/DDBJ databases">
        <authorList>
            <person name="Sun Q."/>
            <person name="Zhou Y."/>
        </authorList>
    </citation>
    <scope>NUCLEOTIDE SEQUENCE</scope>
    <source>
        <strain evidence="1">CGMCC 4.7368</strain>
    </source>
</reference>
<accession>A0A917YVU4</accession>
<evidence type="ECO:0000313" key="2">
    <source>
        <dbReference type="Proteomes" id="UP000646523"/>
    </source>
</evidence>
<dbReference type="Proteomes" id="UP000646523">
    <property type="component" value="Unassembled WGS sequence"/>
</dbReference>
<comment type="caution">
    <text evidence="1">The sequence shown here is derived from an EMBL/GenBank/DDBJ whole genome shotgun (WGS) entry which is preliminary data.</text>
</comment>
<organism evidence="1 2">
    <name type="scientific">Nonomuraea cavernae</name>
    <dbReference type="NCBI Taxonomy" id="2045107"/>
    <lineage>
        <taxon>Bacteria</taxon>
        <taxon>Bacillati</taxon>
        <taxon>Actinomycetota</taxon>
        <taxon>Actinomycetes</taxon>
        <taxon>Streptosporangiales</taxon>
        <taxon>Streptosporangiaceae</taxon>
        <taxon>Nonomuraea</taxon>
    </lineage>
</organism>
<evidence type="ECO:0000313" key="1">
    <source>
        <dbReference type="EMBL" id="GGO68136.1"/>
    </source>
</evidence>
<proteinExistence type="predicted"/>
<gene>
    <name evidence="1" type="ORF">GCM10012289_26200</name>
</gene>
<protein>
    <submittedName>
        <fullName evidence="1">Uncharacterized protein</fullName>
    </submittedName>
</protein>
<sequence length="147" mass="16851">MYNLRDYPDLYDAVVHWTAKKAMNFRFPADNESDRRVAGEYWRGVVDLIKLSHANNKRETLEEVLGSIRKANEGPAVEAFLDYWDSVPHRNAGRLALQVRMFADLLTDTGEAIKEYKRLALESLYALKQALDDANKHAWASLAARCH</sequence>
<name>A0A917YVU4_9ACTN</name>
<dbReference type="AlphaFoldDB" id="A0A917YVU4"/>
<keyword evidence="2" id="KW-1185">Reference proteome</keyword>
<reference evidence="1" key="1">
    <citation type="journal article" date="2014" name="Int. J. Syst. Evol. Microbiol.">
        <title>Complete genome sequence of Corynebacterium casei LMG S-19264T (=DSM 44701T), isolated from a smear-ripened cheese.</title>
        <authorList>
            <consortium name="US DOE Joint Genome Institute (JGI-PGF)"/>
            <person name="Walter F."/>
            <person name="Albersmeier A."/>
            <person name="Kalinowski J."/>
            <person name="Ruckert C."/>
        </authorList>
    </citation>
    <scope>NUCLEOTIDE SEQUENCE</scope>
    <source>
        <strain evidence="1">CGMCC 4.7368</strain>
    </source>
</reference>